<dbReference type="Proteomes" id="UP000021816">
    <property type="component" value="Unassembled WGS sequence"/>
</dbReference>
<dbReference type="EMBL" id="JEMX01000059">
    <property type="protein sequence ID" value="EXI79206.1"/>
    <property type="molecule type" value="Genomic_DNA"/>
</dbReference>
<dbReference type="PANTHER" id="PTHR12599">
    <property type="entry name" value="PTERIN-4-ALPHA-CARBINOLAMINE DEHYDRATASE"/>
    <property type="match status" value="1"/>
</dbReference>
<dbReference type="CDD" id="cd00913">
    <property type="entry name" value="PCD_DCoH_subfamily_a"/>
    <property type="match status" value="1"/>
</dbReference>
<reference evidence="5 6" key="1">
    <citation type="submission" date="2014-02" db="EMBL/GenBank/DDBJ databases">
        <title>Expanding our view of genomic diversity in Candidatus Accumulibacter clades.</title>
        <authorList>
            <person name="Skennerton C.T."/>
            <person name="Barr J.J."/>
            <person name="Slater F.R."/>
            <person name="Bond P.L."/>
            <person name="Tyson G.W."/>
        </authorList>
    </citation>
    <scope>NUCLEOTIDE SEQUENCE [LARGE SCALE GENOMIC DNA]</scope>
    <source>
        <strain evidence="6">BA-92</strain>
    </source>
</reference>
<dbReference type="NCBIfam" id="NF002019">
    <property type="entry name" value="PRK00823.1-4"/>
    <property type="match status" value="1"/>
</dbReference>
<evidence type="ECO:0000256" key="1">
    <source>
        <dbReference type="ARBA" id="ARBA00001554"/>
    </source>
</evidence>
<dbReference type="GO" id="GO:0006729">
    <property type="term" value="P:tetrahydrobiopterin biosynthetic process"/>
    <property type="evidence" value="ECO:0007669"/>
    <property type="project" value="InterPro"/>
</dbReference>
<comment type="catalytic activity">
    <reaction evidence="1 4">
        <text>(4aS,6R)-4a-hydroxy-L-erythro-5,6,7,8-tetrahydrobiopterin = (6R)-L-erythro-6,7-dihydrobiopterin + H2O</text>
        <dbReference type="Rhea" id="RHEA:11920"/>
        <dbReference type="ChEBI" id="CHEBI:15377"/>
        <dbReference type="ChEBI" id="CHEBI:15642"/>
        <dbReference type="ChEBI" id="CHEBI:43120"/>
        <dbReference type="EC" id="4.2.1.96"/>
    </reaction>
</comment>
<evidence type="ECO:0000256" key="4">
    <source>
        <dbReference type="HAMAP-Rule" id="MF_00434"/>
    </source>
</evidence>
<dbReference type="Pfam" id="PF01329">
    <property type="entry name" value="Pterin_4a"/>
    <property type="match status" value="1"/>
</dbReference>
<dbReference type="STRING" id="1454003.AW10_02480"/>
<dbReference type="AlphaFoldDB" id="A0A011NV16"/>
<dbReference type="PATRIC" id="fig|1454003.3.peg.2532"/>
<dbReference type="HAMAP" id="MF_00434">
    <property type="entry name" value="Pterin_4_alpha"/>
    <property type="match status" value="1"/>
</dbReference>
<accession>A0A011NV16</accession>
<keyword evidence="3 4" id="KW-0456">Lyase</keyword>
<proteinExistence type="inferred from homology"/>
<name>A0A011NV16_9PROT</name>
<sequence length="113" mass="12465">MTTLNELAREHCRPLRGSEHLLDSAQADSLLTCLPDWHVSEAGLLQKNFRFASYAATLLFVNTVAGLAERENHHPDLVVGYGRVTVSYSTHDVGGLSRNDFTCAAKIEALLRI</sequence>
<dbReference type="InterPro" id="IPR001533">
    <property type="entry name" value="Pterin_deHydtase"/>
</dbReference>
<dbReference type="Gene3D" id="3.30.1360.20">
    <property type="entry name" value="Transcriptional coactivator/pterin dehydratase"/>
    <property type="match status" value="1"/>
</dbReference>
<comment type="similarity">
    <text evidence="2 4">Belongs to the pterin-4-alpha-carbinolamine dehydratase family.</text>
</comment>
<dbReference type="GO" id="GO:0008124">
    <property type="term" value="F:4-alpha-hydroxytetrahydrobiopterin dehydratase activity"/>
    <property type="evidence" value="ECO:0007669"/>
    <property type="project" value="UniProtKB-UniRule"/>
</dbReference>
<evidence type="ECO:0000256" key="3">
    <source>
        <dbReference type="ARBA" id="ARBA00023239"/>
    </source>
</evidence>
<evidence type="ECO:0000256" key="2">
    <source>
        <dbReference type="ARBA" id="ARBA00006472"/>
    </source>
</evidence>
<dbReference type="SUPFAM" id="SSF55248">
    <property type="entry name" value="PCD-like"/>
    <property type="match status" value="1"/>
</dbReference>
<protein>
    <recommendedName>
        <fullName evidence="4">Putative pterin-4-alpha-carbinolamine dehydratase</fullName>
        <shortName evidence="4">PHS</shortName>
        <ecNumber evidence="4">4.2.1.96</ecNumber>
    </recommendedName>
    <alternativeName>
        <fullName evidence="4">4-alpha-hydroxy-tetrahydropterin dehydratase</fullName>
    </alternativeName>
    <alternativeName>
        <fullName evidence="4">Pterin carbinolamine dehydratase</fullName>
        <shortName evidence="4">PCD</shortName>
    </alternativeName>
</protein>
<evidence type="ECO:0000313" key="6">
    <source>
        <dbReference type="Proteomes" id="UP000021816"/>
    </source>
</evidence>
<gene>
    <name evidence="5" type="ORF">AW10_02480</name>
</gene>
<evidence type="ECO:0000313" key="5">
    <source>
        <dbReference type="EMBL" id="EXI79206.1"/>
    </source>
</evidence>
<dbReference type="InterPro" id="IPR036428">
    <property type="entry name" value="PCD_sf"/>
</dbReference>
<comment type="caution">
    <text evidence="5">The sequence shown here is derived from an EMBL/GenBank/DDBJ whole genome shotgun (WGS) entry which is preliminary data.</text>
</comment>
<dbReference type="PANTHER" id="PTHR12599:SF0">
    <property type="entry name" value="PTERIN-4-ALPHA-CARBINOLAMINE DEHYDRATASE"/>
    <property type="match status" value="1"/>
</dbReference>
<dbReference type="EC" id="4.2.1.96" evidence="4"/>
<organism evidence="5 6">
    <name type="scientific">Candidatus Accumulibacter appositus</name>
    <dbReference type="NCBI Taxonomy" id="1454003"/>
    <lineage>
        <taxon>Bacteria</taxon>
        <taxon>Pseudomonadati</taxon>
        <taxon>Pseudomonadota</taxon>
        <taxon>Betaproteobacteria</taxon>
        <taxon>Candidatus Accumulibacter</taxon>
    </lineage>
</organism>